<gene>
    <name evidence="2" type="ORF">HF875_05120</name>
</gene>
<sequence length="184" mass="21969">MKNEVLESIQDKNIITDRLILRKFNISDTRDMFKNWASDSEVTKFLQWEPHISEEYTKSVIETWIKDYKTEMSYHWAVELKETKEVIGEIYIFNIKQKRRCCEIGICISKRFWNKGISTEALVSTINFIFKETEIWRIIAMHDVENIASKKVILKSKMKYEGEFKCKTNLAVYSISKKNKKNYL</sequence>
<dbReference type="GO" id="GO:0016747">
    <property type="term" value="F:acyltransferase activity, transferring groups other than amino-acyl groups"/>
    <property type="evidence" value="ECO:0007669"/>
    <property type="project" value="InterPro"/>
</dbReference>
<comment type="caution">
    <text evidence="2">The sequence shown here is derived from an EMBL/GenBank/DDBJ whole genome shotgun (WGS) entry which is preliminary data.</text>
</comment>
<dbReference type="Proteomes" id="UP000573963">
    <property type="component" value="Unassembled WGS sequence"/>
</dbReference>
<dbReference type="PANTHER" id="PTHR43792:SF1">
    <property type="entry name" value="N-ACETYLTRANSFERASE DOMAIN-CONTAINING PROTEIN"/>
    <property type="match status" value="1"/>
</dbReference>
<reference evidence="2 3" key="1">
    <citation type="submission" date="2020-04" db="EMBL/GenBank/DDBJ databases">
        <authorList>
            <person name="Hitch T.C.A."/>
            <person name="Wylensek D."/>
            <person name="Clavel T."/>
        </authorList>
    </citation>
    <scope>NUCLEOTIDE SEQUENCE [LARGE SCALE GENOMIC DNA]</scope>
    <source>
        <strain evidence="2 3">Med78_4-601-WT-2</strain>
    </source>
</reference>
<evidence type="ECO:0000313" key="3">
    <source>
        <dbReference type="Proteomes" id="UP000573963"/>
    </source>
</evidence>
<dbReference type="InterPro" id="IPR016181">
    <property type="entry name" value="Acyl_CoA_acyltransferase"/>
</dbReference>
<accession>A0AA44IGJ5</accession>
<dbReference type="RefSeq" id="WP_168931442.1">
    <property type="nucleotide sequence ID" value="NZ_JABAFD010000002.1"/>
</dbReference>
<dbReference type="EMBL" id="JABAFD010000002">
    <property type="protein sequence ID" value="NME08888.1"/>
    <property type="molecule type" value="Genomic_DNA"/>
</dbReference>
<dbReference type="SUPFAM" id="SSF55729">
    <property type="entry name" value="Acyl-CoA N-acyltransferases (Nat)"/>
    <property type="match status" value="1"/>
</dbReference>
<proteinExistence type="predicted"/>
<dbReference type="PANTHER" id="PTHR43792">
    <property type="entry name" value="GNAT FAMILY, PUTATIVE (AFU_ORTHOLOGUE AFUA_3G00765)-RELATED-RELATED"/>
    <property type="match status" value="1"/>
</dbReference>
<dbReference type="AlphaFoldDB" id="A0AA44IGJ5"/>
<dbReference type="InterPro" id="IPR000182">
    <property type="entry name" value="GNAT_dom"/>
</dbReference>
<dbReference type="InterPro" id="IPR051531">
    <property type="entry name" value="N-acetyltransferase"/>
</dbReference>
<feature type="domain" description="N-acetyltransferase" evidence="1">
    <location>
        <begin position="18"/>
        <end position="159"/>
    </location>
</feature>
<dbReference type="Pfam" id="PF13302">
    <property type="entry name" value="Acetyltransf_3"/>
    <property type="match status" value="1"/>
</dbReference>
<dbReference type="Gene3D" id="3.40.630.30">
    <property type="match status" value="1"/>
</dbReference>
<name>A0AA44IGJ5_PARBF</name>
<organism evidence="2 3">
    <name type="scientific">Paraclostridium bifermentans</name>
    <name type="common">Clostridium bifermentans</name>
    <dbReference type="NCBI Taxonomy" id="1490"/>
    <lineage>
        <taxon>Bacteria</taxon>
        <taxon>Bacillati</taxon>
        <taxon>Bacillota</taxon>
        <taxon>Clostridia</taxon>
        <taxon>Peptostreptococcales</taxon>
        <taxon>Peptostreptococcaceae</taxon>
        <taxon>Paraclostridium</taxon>
    </lineage>
</organism>
<protein>
    <submittedName>
        <fullName evidence="2">GNAT family N-acetyltransferase</fullName>
    </submittedName>
</protein>
<evidence type="ECO:0000259" key="1">
    <source>
        <dbReference type="Pfam" id="PF13302"/>
    </source>
</evidence>
<evidence type="ECO:0000313" key="2">
    <source>
        <dbReference type="EMBL" id="NME08888.1"/>
    </source>
</evidence>